<dbReference type="PANTHER" id="PTHR30097:SF4">
    <property type="entry name" value="SLR6042 PROTEIN"/>
    <property type="match status" value="1"/>
</dbReference>
<dbReference type="InterPro" id="IPR058647">
    <property type="entry name" value="BSH_CzcB-like"/>
</dbReference>
<evidence type="ECO:0000256" key="1">
    <source>
        <dbReference type="ARBA" id="ARBA00009477"/>
    </source>
</evidence>
<dbReference type="GO" id="GO:0016020">
    <property type="term" value="C:membrane"/>
    <property type="evidence" value="ECO:0007669"/>
    <property type="project" value="InterPro"/>
</dbReference>
<dbReference type="EMBL" id="FQVQ01000004">
    <property type="protein sequence ID" value="SHF15002.1"/>
    <property type="molecule type" value="Genomic_DNA"/>
</dbReference>
<dbReference type="GO" id="GO:0030313">
    <property type="term" value="C:cell envelope"/>
    <property type="evidence" value="ECO:0007669"/>
    <property type="project" value="TreeGrafter"/>
</dbReference>
<dbReference type="STRING" id="1124188.SAMN05444377_104105"/>
<dbReference type="InterPro" id="IPR006143">
    <property type="entry name" value="RND_pump_MFP"/>
</dbReference>
<dbReference type="Gene3D" id="2.40.30.170">
    <property type="match status" value="1"/>
</dbReference>
<evidence type="ECO:0000259" key="3">
    <source>
        <dbReference type="Pfam" id="PF25893"/>
    </source>
</evidence>
<feature type="domain" description="CzcB-like alpha-helical hairpin" evidence="3">
    <location>
        <begin position="110"/>
        <end position="167"/>
    </location>
</feature>
<dbReference type="Pfam" id="PF25973">
    <property type="entry name" value="BSH_CzcB"/>
    <property type="match status" value="1"/>
</dbReference>
<feature type="domain" description="CusB-like beta-barrel" evidence="4">
    <location>
        <begin position="224"/>
        <end position="296"/>
    </location>
</feature>
<keyword evidence="7" id="KW-1185">Reference proteome</keyword>
<dbReference type="NCBIfam" id="TIGR01730">
    <property type="entry name" value="RND_mfp"/>
    <property type="match status" value="1"/>
</dbReference>
<evidence type="ECO:0000313" key="6">
    <source>
        <dbReference type="EMBL" id="SHF15002.1"/>
    </source>
</evidence>
<dbReference type="GO" id="GO:0015679">
    <property type="term" value="P:plasma membrane copper ion transport"/>
    <property type="evidence" value="ECO:0007669"/>
    <property type="project" value="TreeGrafter"/>
</dbReference>
<reference evidence="6 7" key="1">
    <citation type="submission" date="2016-11" db="EMBL/GenBank/DDBJ databases">
        <authorList>
            <person name="Jaros S."/>
            <person name="Januszkiewicz K."/>
            <person name="Wedrychowicz H."/>
        </authorList>
    </citation>
    <scope>NUCLEOTIDE SEQUENCE [LARGE SCALE GENOMIC DNA]</scope>
    <source>
        <strain evidence="6 7">DSM 25660</strain>
    </source>
</reference>
<accession>A0A1M4ZB53</accession>
<feature type="domain" description="CzcB-like barrel-sandwich hybrid" evidence="5">
    <location>
        <begin position="73"/>
        <end position="217"/>
    </location>
</feature>
<evidence type="ECO:0000259" key="5">
    <source>
        <dbReference type="Pfam" id="PF25973"/>
    </source>
</evidence>
<dbReference type="RefSeq" id="WP_073362258.1">
    <property type="nucleotide sequence ID" value="NZ_FQVQ01000004.1"/>
</dbReference>
<dbReference type="InterPro" id="IPR058648">
    <property type="entry name" value="HH_CzcB-like"/>
</dbReference>
<dbReference type="Pfam" id="PF25893">
    <property type="entry name" value="HH_CzcB"/>
    <property type="match status" value="1"/>
</dbReference>
<name>A0A1M4ZB53_9FLAO</name>
<dbReference type="InterPro" id="IPR058792">
    <property type="entry name" value="Beta-barrel_RND_2"/>
</dbReference>
<dbReference type="GO" id="GO:0060003">
    <property type="term" value="P:copper ion export"/>
    <property type="evidence" value="ECO:0007669"/>
    <property type="project" value="TreeGrafter"/>
</dbReference>
<dbReference type="Gene3D" id="2.40.50.100">
    <property type="match status" value="1"/>
</dbReference>
<organism evidence="6 7">
    <name type="scientific">Flavobacterium fontis</name>
    <dbReference type="NCBI Taxonomy" id="1124188"/>
    <lineage>
        <taxon>Bacteria</taxon>
        <taxon>Pseudomonadati</taxon>
        <taxon>Bacteroidota</taxon>
        <taxon>Flavobacteriia</taxon>
        <taxon>Flavobacteriales</taxon>
        <taxon>Flavobacteriaceae</taxon>
        <taxon>Flavobacterium</taxon>
    </lineage>
</organism>
<dbReference type="PROSITE" id="PS51257">
    <property type="entry name" value="PROKAR_LIPOPROTEIN"/>
    <property type="match status" value="1"/>
</dbReference>
<dbReference type="Proteomes" id="UP000184147">
    <property type="component" value="Unassembled WGS sequence"/>
</dbReference>
<dbReference type="AlphaFoldDB" id="A0A1M4ZB53"/>
<proteinExistence type="inferred from homology"/>
<sequence length="372" mass="41328">MKKIIAITLGLLALGCKNESTTSEETTQDTGYVTVSQQQFNTMGMVVSTPLIKDFDVTIKASGRIDVPPKNRAKITTYIGGFVKSSNLLIGDKVQKGQALLTIESPEVVDLQKEYLTVARQISYLKSEFTRQKTLYDEKITSQKNYLKADSDYKTALGQYQTLRQKLVMLHINPNAVEQGKIASTITLYAPISGDVITVNATVGMAVNTSESLMEIVNTRELHVELSVFEKDILQVKENQLIKFTVPEATQKEYTGSVHLIGKSIEGTERTTNVHGHLDEEQKQELLTGMFVDARIVIDRKKGYAIPKDALGKTNDKYFVLLLHHKDAKGFHFTKVPVQVGGTSEDFVEIKLNGKINPEAKLLVKGVFDVTN</sequence>
<gene>
    <name evidence="6" type="ORF">SAMN05444377_104105</name>
</gene>
<dbReference type="GO" id="GO:0022857">
    <property type="term" value="F:transmembrane transporter activity"/>
    <property type="evidence" value="ECO:0007669"/>
    <property type="project" value="InterPro"/>
</dbReference>
<dbReference type="Gene3D" id="1.10.287.470">
    <property type="entry name" value="Helix hairpin bin"/>
    <property type="match status" value="1"/>
</dbReference>
<evidence type="ECO:0000256" key="2">
    <source>
        <dbReference type="ARBA" id="ARBA00022448"/>
    </source>
</evidence>
<comment type="similarity">
    <text evidence="1">Belongs to the membrane fusion protein (MFP) (TC 8.A.1) family.</text>
</comment>
<evidence type="ECO:0000313" key="7">
    <source>
        <dbReference type="Proteomes" id="UP000184147"/>
    </source>
</evidence>
<dbReference type="PANTHER" id="PTHR30097">
    <property type="entry name" value="CATION EFFLUX SYSTEM PROTEIN CUSB"/>
    <property type="match status" value="1"/>
</dbReference>
<dbReference type="InterPro" id="IPR051909">
    <property type="entry name" value="MFP_Cation_Efflux"/>
</dbReference>
<protein>
    <submittedName>
        <fullName evidence="6">Membrane fusion protein, cobalt-zinc-cadmium efflux system</fullName>
    </submittedName>
</protein>
<dbReference type="Gene3D" id="2.40.420.20">
    <property type="match status" value="1"/>
</dbReference>
<dbReference type="OrthoDB" id="9814657at2"/>
<evidence type="ECO:0000259" key="4">
    <source>
        <dbReference type="Pfam" id="PF25954"/>
    </source>
</evidence>
<keyword evidence="2" id="KW-0813">Transport</keyword>
<dbReference type="SUPFAM" id="SSF111369">
    <property type="entry name" value="HlyD-like secretion proteins"/>
    <property type="match status" value="1"/>
</dbReference>
<dbReference type="Pfam" id="PF25954">
    <property type="entry name" value="Beta-barrel_RND_2"/>
    <property type="match status" value="1"/>
</dbReference>